<dbReference type="InterPro" id="IPR036388">
    <property type="entry name" value="WH-like_DNA-bd_sf"/>
</dbReference>
<dbReference type="SUPFAM" id="SSF46785">
    <property type="entry name" value="Winged helix' DNA-binding domain"/>
    <property type="match status" value="1"/>
</dbReference>
<proteinExistence type="predicted"/>
<dbReference type="InterPro" id="IPR036390">
    <property type="entry name" value="WH_DNA-bd_sf"/>
</dbReference>
<protein>
    <submittedName>
        <fullName evidence="1">Uncharacterized protein</fullName>
    </submittedName>
</protein>
<evidence type="ECO:0000313" key="2">
    <source>
        <dbReference type="Proteomes" id="UP000229081"/>
    </source>
</evidence>
<evidence type="ECO:0000313" key="1">
    <source>
        <dbReference type="EMBL" id="ATY31056.1"/>
    </source>
</evidence>
<dbReference type="AlphaFoldDB" id="A0A2K8MEV2"/>
<dbReference type="Gene3D" id="3.30.1490.190">
    <property type="match status" value="1"/>
</dbReference>
<dbReference type="Proteomes" id="UP000229081">
    <property type="component" value="Chromosome"/>
</dbReference>
<dbReference type="Gene3D" id="1.10.10.10">
    <property type="entry name" value="Winged helix-like DNA-binding domain superfamily/Winged helix DNA-binding domain"/>
    <property type="match status" value="1"/>
</dbReference>
<dbReference type="EMBL" id="CP024923">
    <property type="protein sequence ID" value="ATY31056.1"/>
    <property type="molecule type" value="Genomic_DNA"/>
</dbReference>
<dbReference type="KEGG" id="sphc:CVN68_02880"/>
<keyword evidence="2" id="KW-1185">Reference proteome</keyword>
<name>A0A2K8MEV2_9SPHN</name>
<organism evidence="1 2">
    <name type="scientific">Sphingomonas psychrotolerans</name>
    <dbReference type="NCBI Taxonomy" id="1327635"/>
    <lineage>
        <taxon>Bacteria</taxon>
        <taxon>Pseudomonadati</taxon>
        <taxon>Pseudomonadota</taxon>
        <taxon>Alphaproteobacteria</taxon>
        <taxon>Sphingomonadales</taxon>
        <taxon>Sphingomonadaceae</taxon>
        <taxon>Sphingomonas</taxon>
    </lineage>
</organism>
<gene>
    <name evidence="1" type="ORF">CVN68_02880</name>
</gene>
<accession>A0A2K8MEV2</accession>
<sequence>MARRRRAAGELEEFLLALLEREGGPLTGLMLTGMLREQGDAVALSLVFRALCKLVERGIVHKLLTSRGYVLTRSANEIYLSCTVCGAVGRVVNEEPFRRLDAAADRRGFRVTRPIVEVVGKCSNCSSWGDDEPS</sequence>
<dbReference type="InterPro" id="IPR043135">
    <property type="entry name" value="Fur_C"/>
</dbReference>
<reference evidence="1 2" key="1">
    <citation type="submission" date="2017-11" db="EMBL/GenBank/DDBJ databases">
        <title>Complete genome sequence of Sphingomonas sp. Strain Cra20, a psychrotolerant potential plant growth promoting rhizobacteria.</title>
        <authorList>
            <person name="Luo Y."/>
        </authorList>
    </citation>
    <scope>NUCLEOTIDE SEQUENCE [LARGE SCALE GENOMIC DNA]</scope>
    <source>
        <strain evidence="1 2">Cra20</strain>
    </source>
</reference>